<dbReference type="Proteomes" id="UP000292402">
    <property type="component" value="Unassembled WGS sequence"/>
</dbReference>
<dbReference type="EMBL" id="PDXA01000025">
    <property type="protein sequence ID" value="RYN47752.1"/>
    <property type="molecule type" value="Genomic_DNA"/>
</dbReference>
<feature type="compositionally biased region" description="Polar residues" evidence="1">
    <location>
        <begin position="16"/>
        <end position="31"/>
    </location>
</feature>
<protein>
    <submittedName>
        <fullName evidence="2">Uncharacterized protein</fullName>
    </submittedName>
</protein>
<comment type="caution">
    <text evidence="2">The sequence shown here is derived from an EMBL/GenBank/DDBJ whole genome shotgun (WGS) entry which is preliminary data.</text>
</comment>
<feature type="compositionally biased region" description="Basic and acidic residues" evidence="1">
    <location>
        <begin position="77"/>
        <end position="87"/>
    </location>
</feature>
<dbReference type="AlphaFoldDB" id="A0A4Q4MC97"/>
<gene>
    <name evidence="2" type="ORF">AA0114_g7637</name>
</gene>
<evidence type="ECO:0000256" key="1">
    <source>
        <dbReference type="SAM" id="MobiDB-lite"/>
    </source>
</evidence>
<feature type="region of interest" description="Disordered" evidence="1">
    <location>
        <begin position="1"/>
        <end position="110"/>
    </location>
</feature>
<feature type="compositionally biased region" description="Basic and acidic residues" evidence="1">
    <location>
        <begin position="97"/>
        <end position="110"/>
    </location>
</feature>
<feature type="compositionally biased region" description="Polar residues" evidence="1">
    <location>
        <begin position="57"/>
        <end position="72"/>
    </location>
</feature>
<organism evidence="2 3">
    <name type="scientific">Alternaria tenuissima</name>
    <dbReference type="NCBI Taxonomy" id="119927"/>
    <lineage>
        <taxon>Eukaryota</taxon>
        <taxon>Fungi</taxon>
        <taxon>Dikarya</taxon>
        <taxon>Ascomycota</taxon>
        <taxon>Pezizomycotina</taxon>
        <taxon>Dothideomycetes</taxon>
        <taxon>Pleosporomycetidae</taxon>
        <taxon>Pleosporales</taxon>
        <taxon>Pleosporineae</taxon>
        <taxon>Pleosporaceae</taxon>
        <taxon>Alternaria</taxon>
        <taxon>Alternaria sect. Alternaria</taxon>
        <taxon>Alternaria alternata complex</taxon>
    </lineage>
</organism>
<evidence type="ECO:0000313" key="2">
    <source>
        <dbReference type="EMBL" id="RYN47752.1"/>
    </source>
</evidence>
<name>A0A4Q4MC97_9PLEO</name>
<proteinExistence type="predicted"/>
<accession>A0A4Q4MC97</accession>
<evidence type="ECO:0000313" key="3">
    <source>
        <dbReference type="Proteomes" id="UP000292402"/>
    </source>
</evidence>
<reference evidence="3" key="1">
    <citation type="journal article" date="2019" name="bioRxiv">
        <title>Genomics, evolutionary history and diagnostics of the Alternaria alternata species group including apple and Asian pear pathotypes.</title>
        <authorList>
            <person name="Armitage A.D."/>
            <person name="Cockerton H.M."/>
            <person name="Sreenivasaprasad S."/>
            <person name="Woodhall J.W."/>
            <person name="Lane C.R."/>
            <person name="Harrison R.J."/>
            <person name="Clarkson J.P."/>
        </authorList>
    </citation>
    <scope>NUCLEOTIDE SEQUENCE [LARGE SCALE GENOMIC DNA]</scope>
    <source>
        <strain evidence="3">FERA 1082</strain>
    </source>
</reference>
<sequence length="110" mass="11654">MSGQLGDAYGERGAPNASTTDYNYTYSTPPKQLTYPPPITMSAPNAGRQSPEPERQSGAQSGQTSDNVNQQGAGPKEGAEKASDNTKDSLSSNPQHTLEKHAEETTSKKV</sequence>